<dbReference type="InterPro" id="IPR023753">
    <property type="entry name" value="FAD/NAD-binding_dom"/>
</dbReference>
<dbReference type="PANTHER" id="PTHR43557">
    <property type="entry name" value="APOPTOSIS-INDUCING FACTOR 1"/>
    <property type="match status" value="1"/>
</dbReference>
<evidence type="ECO:0000256" key="3">
    <source>
        <dbReference type="ARBA" id="ARBA00022827"/>
    </source>
</evidence>
<dbReference type="InterPro" id="IPR016156">
    <property type="entry name" value="FAD/NAD-linked_Rdtase_dimer_sf"/>
</dbReference>
<dbReference type="GO" id="GO:0005737">
    <property type="term" value="C:cytoplasm"/>
    <property type="evidence" value="ECO:0007669"/>
    <property type="project" value="TreeGrafter"/>
</dbReference>
<evidence type="ECO:0000256" key="4">
    <source>
        <dbReference type="ARBA" id="ARBA00023002"/>
    </source>
</evidence>
<dbReference type="InterPro" id="IPR036188">
    <property type="entry name" value="FAD/NAD-bd_sf"/>
</dbReference>
<feature type="domain" description="Reductase C-terminal" evidence="6">
    <location>
        <begin position="325"/>
        <end position="400"/>
    </location>
</feature>
<dbReference type="SUPFAM" id="SSF51905">
    <property type="entry name" value="FAD/NAD(P)-binding domain"/>
    <property type="match status" value="2"/>
</dbReference>
<evidence type="ECO:0000256" key="2">
    <source>
        <dbReference type="ARBA" id="ARBA00022630"/>
    </source>
</evidence>
<reference evidence="7" key="1">
    <citation type="journal article" date="2014" name="Int. J. Syst. Evol. Microbiol.">
        <title>Complete genome sequence of Corynebacterium casei LMG S-19264T (=DSM 44701T), isolated from a smear-ripened cheese.</title>
        <authorList>
            <consortium name="US DOE Joint Genome Institute (JGI-PGF)"/>
            <person name="Walter F."/>
            <person name="Albersmeier A."/>
            <person name="Kalinowski J."/>
            <person name="Ruckert C."/>
        </authorList>
    </citation>
    <scope>NUCLEOTIDE SEQUENCE</scope>
    <source>
        <strain evidence="7">CGMCC 4.3508</strain>
    </source>
</reference>
<dbReference type="RefSeq" id="WP_062999409.1">
    <property type="nucleotide sequence ID" value="NZ_BMMH01000006.1"/>
</dbReference>
<accession>A0A917RNK5</accession>
<dbReference type="EMBL" id="BMMH01000006">
    <property type="protein sequence ID" value="GGL15478.1"/>
    <property type="molecule type" value="Genomic_DNA"/>
</dbReference>
<keyword evidence="8" id="KW-1185">Reference proteome</keyword>
<dbReference type="Gene3D" id="3.30.390.30">
    <property type="match status" value="1"/>
</dbReference>
<keyword evidence="3" id="KW-0274">FAD</keyword>
<evidence type="ECO:0000259" key="6">
    <source>
        <dbReference type="Pfam" id="PF14759"/>
    </source>
</evidence>
<dbReference type="Pfam" id="PF14759">
    <property type="entry name" value="Reductase_C"/>
    <property type="match status" value="1"/>
</dbReference>
<dbReference type="PRINTS" id="PR00368">
    <property type="entry name" value="FADPNR"/>
</dbReference>
<dbReference type="Pfam" id="PF07992">
    <property type="entry name" value="Pyr_redox_2"/>
    <property type="match status" value="1"/>
</dbReference>
<protein>
    <submittedName>
        <fullName evidence="7">Pyridine nucleotide-disulfide oxidoreductase</fullName>
    </submittedName>
</protein>
<proteinExistence type="predicted"/>
<evidence type="ECO:0000256" key="1">
    <source>
        <dbReference type="ARBA" id="ARBA00001974"/>
    </source>
</evidence>
<evidence type="ECO:0000313" key="8">
    <source>
        <dbReference type="Proteomes" id="UP000638263"/>
    </source>
</evidence>
<dbReference type="AlphaFoldDB" id="A0A917RNK5"/>
<name>A0A917RNK5_9NOCA</name>
<keyword evidence="2" id="KW-0285">Flavoprotein</keyword>
<organism evidence="7 8">
    <name type="scientific">Nocardia jinanensis</name>
    <dbReference type="NCBI Taxonomy" id="382504"/>
    <lineage>
        <taxon>Bacteria</taxon>
        <taxon>Bacillati</taxon>
        <taxon>Actinomycetota</taxon>
        <taxon>Actinomycetes</taxon>
        <taxon>Mycobacteriales</taxon>
        <taxon>Nocardiaceae</taxon>
        <taxon>Nocardia</taxon>
    </lineage>
</organism>
<dbReference type="PANTHER" id="PTHR43557:SF2">
    <property type="entry name" value="RIESKE DOMAIN-CONTAINING PROTEIN-RELATED"/>
    <property type="match status" value="1"/>
</dbReference>
<dbReference type="GO" id="GO:0016651">
    <property type="term" value="F:oxidoreductase activity, acting on NAD(P)H"/>
    <property type="evidence" value="ECO:0007669"/>
    <property type="project" value="TreeGrafter"/>
</dbReference>
<keyword evidence="4" id="KW-0560">Oxidoreductase</keyword>
<evidence type="ECO:0000259" key="5">
    <source>
        <dbReference type="Pfam" id="PF07992"/>
    </source>
</evidence>
<dbReference type="InterPro" id="IPR050446">
    <property type="entry name" value="FAD-oxidoreductase/Apoptosis"/>
</dbReference>
<dbReference type="PRINTS" id="PR00411">
    <property type="entry name" value="PNDRDTASEI"/>
</dbReference>
<reference evidence="7" key="2">
    <citation type="submission" date="2020-09" db="EMBL/GenBank/DDBJ databases">
        <authorList>
            <person name="Sun Q."/>
            <person name="Zhou Y."/>
        </authorList>
    </citation>
    <scope>NUCLEOTIDE SEQUENCE</scope>
    <source>
        <strain evidence="7">CGMCC 4.3508</strain>
    </source>
</reference>
<evidence type="ECO:0000313" key="7">
    <source>
        <dbReference type="EMBL" id="GGL15478.1"/>
    </source>
</evidence>
<dbReference type="SUPFAM" id="SSF55424">
    <property type="entry name" value="FAD/NAD-linked reductases, dimerisation (C-terminal) domain"/>
    <property type="match status" value="1"/>
</dbReference>
<gene>
    <name evidence="7" type="ORF">GCM10011588_32610</name>
</gene>
<sequence>MRPAPRRVLVVGASAAGLSVVEGLRRAGYEDALTLVGDEPHLPYDRPPLSKQLLSGAWHTEKLTLRPAEAYQDLGVELELGTPAASLDASAREVRLTDGTALGYDALVVATGVRARALPGIDGIEGVHLLRNLEDALALQRSLAARPHLAIVGGGFIGAEAAAVARELGCRVTMITDRPVPLSDAVGAEVGDMLTTVHRDHGVDIVTEAMVESVTSEKGRATGVRLVDGRIVDADIVVIGIGTRPNVEWLAGSGIPLGNGVECDETLSAGNGIWAAGDVASFPDPDTGERIRIEHRTNASEQGSAVARNILARAGEATPFRSVPYVWSDQYDLKIQIYGRSRGADRIHVVDGDIAERKFTALCARDGRVTAALGVNMVRPLRALRSVVADRTDWTTAMAAHSPAA</sequence>
<dbReference type="InterPro" id="IPR028202">
    <property type="entry name" value="Reductase_C"/>
</dbReference>
<comment type="caution">
    <text evidence="7">The sequence shown here is derived from an EMBL/GenBank/DDBJ whole genome shotgun (WGS) entry which is preliminary data.</text>
</comment>
<feature type="domain" description="FAD/NAD(P)-binding" evidence="5">
    <location>
        <begin position="7"/>
        <end position="303"/>
    </location>
</feature>
<dbReference type="Gene3D" id="3.50.50.60">
    <property type="entry name" value="FAD/NAD(P)-binding domain"/>
    <property type="match status" value="2"/>
</dbReference>
<dbReference type="Proteomes" id="UP000638263">
    <property type="component" value="Unassembled WGS sequence"/>
</dbReference>
<comment type="cofactor">
    <cofactor evidence="1">
        <name>FAD</name>
        <dbReference type="ChEBI" id="CHEBI:57692"/>
    </cofactor>
</comment>